<dbReference type="EMBL" id="AGNK02003536">
    <property type="status" value="NOT_ANNOTATED_CDS"/>
    <property type="molecule type" value="Genomic_DNA"/>
</dbReference>
<dbReference type="EnsemblPlants" id="KQL00604">
    <property type="protein sequence ID" value="KQL00604"/>
    <property type="gene ID" value="SETIT_015940mg"/>
</dbReference>
<reference evidence="3" key="1">
    <citation type="journal article" date="2012" name="Nat. Biotechnol.">
        <title>Reference genome sequence of the model plant Setaria.</title>
        <authorList>
            <person name="Bennetzen J.L."/>
            <person name="Schmutz J."/>
            <person name="Wang H."/>
            <person name="Percifield R."/>
            <person name="Hawkins J."/>
            <person name="Pontaroli A.C."/>
            <person name="Estep M."/>
            <person name="Feng L."/>
            <person name="Vaughn J.N."/>
            <person name="Grimwood J."/>
            <person name="Jenkins J."/>
            <person name="Barry K."/>
            <person name="Lindquist E."/>
            <person name="Hellsten U."/>
            <person name="Deshpande S."/>
            <person name="Wang X."/>
            <person name="Wu X."/>
            <person name="Mitros T."/>
            <person name="Triplett J."/>
            <person name="Yang X."/>
            <person name="Ye C.Y."/>
            <person name="Mauro-Herrera M."/>
            <person name="Wang L."/>
            <person name="Li P."/>
            <person name="Sharma M."/>
            <person name="Sharma R."/>
            <person name="Ronald P.C."/>
            <person name="Panaud O."/>
            <person name="Kellogg E.A."/>
            <person name="Brutnell T.P."/>
            <person name="Doust A.N."/>
            <person name="Tuskan G.A."/>
            <person name="Rokhsar D."/>
            <person name="Devos K.M."/>
        </authorList>
    </citation>
    <scope>NUCLEOTIDE SEQUENCE [LARGE SCALE GENOMIC DNA]</scope>
    <source>
        <strain evidence="3">cv. Yugu1</strain>
    </source>
</reference>
<evidence type="ECO:0000313" key="2">
    <source>
        <dbReference type="EnsemblPlants" id="KQL00604"/>
    </source>
</evidence>
<evidence type="ECO:0000313" key="3">
    <source>
        <dbReference type="Proteomes" id="UP000004995"/>
    </source>
</evidence>
<dbReference type="Gramene" id="KQL00604">
    <property type="protein sequence ID" value="KQL00604"/>
    <property type="gene ID" value="SETIT_015940mg"/>
</dbReference>
<keyword evidence="1" id="KW-0472">Membrane</keyword>
<keyword evidence="1" id="KW-0812">Transmembrane</keyword>
<feature type="transmembrane region" description="Helical" evidence="1">
    <location>
        <begin position="21"/>
        <end position="43"/>
    </location>
</feature>
<dbReference type="InParanoid" id="K3YNU8"/>
<sequence>MASSVLISNSTFRRRMMSWDLIISEYGTLGTCILNFMDSAIIIP</sequence>
<dbReference type="AlphaFoldDB" id="K3YNU8"/>
<name>K3YNU8_SETIT</name>
<keyword evidence="1" id="KW-1133">Transmembrane helix</keyword>
<organism evidence="2 3">
    <name type="scientific">Setaria italica</name>
    <name type="common">Foxtail millet</name>
    <name type="synonym">Panicum italicum</name>
    <dbReference type="NCBI Taxonomy" id="4555"/>
    <lineage>
        <taxon>Eukaryota</taxon>
        <taxon>Viridiplantae</taxon>
        <taxon>Streptophyta</taxon>
        <taxon>Embryophyta</taxon>
        <taxon>Tracheophyta</taxon>
        <taxon>Spermatophyta</taxon>
        <taxon>Magnoliopsida</taxon>
        <taxon>Liliopsida</taxon>
        <taxon>Poales</taxon>
        <taxon>Poaceae</taxon>
        <taxon>PACMAD clade</taxon>
        <taxon>Panicoideae</taxon>
        <taxon>Panicodae</taxon>
        <taxon>Paniceae</taxon>
        <taxon>Cenchrinae</taxon>
        <taxon>Setaria</taxon>
    </lineage>
</organism>
<dbReference type="Proteomes" id="UP000004995">
    <property type="component" value="Unassembled WGS sequence"/>
</dbReference>
<evidence type="ECO:0000256" key="1">
    <source>
        <dbReference type="SAM" id="Phobius"/>
    </source>
</evidence>
<accession>K3YNU8</accession>
<reference evidence="2" key="2">
    <citation type="submission" date="2018-08" db="UniProtKB">
        <authorList>
            <consortium name="EnsemblPlants"/>
        </authorList>
    </citation>
    <scope>IDENTIFICATION</scope>
    <source>
        <strain evidence="2">Yugu1</strain>
    </source>
</reference>
<proteinExistence type="predicted"/>
<keyword evidence="3" id="KW-1185">Reference proteome</keyword>
<dbReference type="HOGENOM" id="CLU_3225565_0_0_1"/>
<protein>
    <submittedName>
        <fullName evidence="2">Uncharacterized protein</fullName>
    </submittedName>
</protein>